<feature type="transmembrane region" description="Helical" evidence="2">
    <location>
        <begin position="122"/>
        <end position="143"/>
    </location>
</feature>
<gene>
    <name evidence="4" type="ORF">M2272_002890</name>
</gene>
<reference evidence="4 5" key="1">
    <citation type="submission" date="2023-04" db="EMBL/GenBank/DDBJ databases">
        <title>Forest soil microbial communities from Buena Vista Peninsula, Colon Province, Panama.</title>
        <authorList>
            <person name="Bouskill N."/>
        </authorList>
    </citation>
    <scope>NUCLEOTIDE SEQUENCE [LARGE SCALE GENOMIC DNA]</scope>
    <source>
        <strain evidence="4 5">AC80</strain>
    </source>
</reference>
<feature type="transmembrane region" description="Helical" evidence="2">
    <location>
        <begin position="329"/>
        <end position="348"/>
    </location>
</feature>
<evidence type="ECO:0000313" key="4">
    <source>
        <dbReference type="EMBL" id="MDH6196247.1"/>
    </source>
</evidence>
<organism evidence="4 5">
    <name type="scientific">Mycolicibacterium frederiksbergense</name>
    <dbReference type="NCBI Taxonomy" id="117567"/>
    <lineage>
        <taxon>Bacteria</taxon>
        <taxon>Bacillati</taxon>
        <taxon>Actinomycetota</taxon>
        <taxon>Actinomycetes</taxon>
        <taxon>Mycobacteriales</taxon>
        <taxon>Mycobacteriaceae</taxon>
        <taxon>Mycolicibacterium</taxon>
    </lineage>
</organism>
<keyword evidence="2" id="KW-1133">Transmembrane helix</keyword>
<dbReference type="EMBL" id="JARXVE010000004">
    <property type="protein sequence ID" value="MDH6196247.1"/>
    <property type="molecule type" value="Genomic_DNA"/>
</dbReference>
<comment type="caution">
    <text evidence="4">The sequence shown here is derived from an EMBL/GenBank/DDBJ whole genome shotgun (WGS) entry which is preliminary data.</text>
</comment>
<feature type="transmembrane region" description="Helical" evidence="2">
    <location>
        <begin position="80"/>
        <end position="101"/>
    </location>
</feature>
<feature type="transmembrane region" description="Helical" evidence="2">
    <location>
        <begin position="354"/>
        <end position="378"/>
    </location>
</feature>
<keyword evidence="2" id="KW-0812">Transmembrane</keyword>
<evidence type="ECO:0000259" key="3">
    <source>
        <dbReference type="Pfam" id="PF01757"/>
    </source>
</evidence>
<evidence type="ECO:0000256" key="2">
    <source>
        <dbReference type="SAM" id="Phobius"/>
    </source>
</evidence>
<evidence type="ECO:0000313" key="5">
    <source>
        <dbReference type="Proteomes" id="UP001160130"/>
    </source>
</evidence>
<dbReference type="PANTHER" id="PTHR23028">
    <property type="entry name" value="ACETYLTRANSFERASE"/>
    <property type="match status" value="1"/>
</dbReference>
<keyword evidence="2" id="KW-0472">Membrane</keyword>
<feature type="transmembrane region" description="Helical" evidence="2">
    <location>
        <begin position="175"/>
        <end position="195"/>
    </location>
</feature>
<feature type="transmembrane region" description="Helical" evidence="2">
    <location>
        <begin position="263"/>
        <end position="282"/>
    </location>
</feature>
<sequence>MANGQERDHAIAARDASALPRYPSVSTTALIPASQATSPGRVEFVDSVRAFAALYVVVHHLDLTVYGYPNNSGPPVLGPLLFGHFGVAIFIVVSGFSLGLAPARRGWQLTRGGYREFMRRRAWRILPPYWAALAISVAVVMVLSTRIDDPVSWKGVATHFFLVQNVIEGKTPNGAFWSIAVEWQLYWIFPLLLLVRRRVGPVVLTTAVVTIVIAIGVAHDHGGGVVVQKLLHLSPQLGALFVYGLVAAVVITRSFGRWRCWGYVAVVTGLAVVIACGYLGAVRAEDNFYWLDLVIGIAVASGLAYLTARPASRLRRLLEWRPSIAVGRFSYSLYLLHAPLLIAAWVFLIEPLGLAPGAAFALMAAVVVPLIVAASYAFHRVFERPFMEYRSWAELRAAWAAGRPGAQTQPAEGSAERVQGTSTQPFRRSVDGQ</sequence>
<name>A0ABT6L200_9MYCO</name>
<feature type="domain" description="Acyltransferase 3" evidence="3">
    <location>
        <begin position="43"/>
        <end position="372"/>
    </location>
</feature>
<evidence type="ECO:0000256" key="1">
    <source>
        <dbReference type="SAM" id="MobiDB-lite"/>
    </source>
</evidence>
<protein>
    <submittedName>
        <fullName evidence="4">Peptidoglycan/LPS O-acetylase OafA/YrhL</fullName>
    </submittedName>
</protein>
<feature type="transmembrane region" description="Helical" evidence="2">
    <location>
        <begin position="231"/>
        <end position="251"/>
    </location>
</feature>
<dbReference type="RefSeq" id="WP_280832878.1">
    <property type="nucleotide sequence ID" value="NZ_JARXVE010000004.1"/>
</dbReference>
<feature type="transmembrane region" description="Helical" evidence="2">
    <location>
        <begin position="288"/>
        <end position="308"/>
    </location>
</feature>
<dbReference type="InterPro" id="IPR050879">
    <property type="entry name" value="Acyltransferase_3"/>
</dbReference>
<feature type="region of interest" description="Disordered" evidence="1">
    <location>
        <begin position="403"/>
        <end position="433"/>
    </location>
</feature>
<keyword evidence="5" id="KW-1185">Reference proteome</keyword>
<dbReference type="Proteomes" id="UP001160130">
    <property type="component" value="Unassembled WGS sequence"/>
</dbReference>
<feature type="transmembrane region" description="Helical" evidence="2">
    <location>
        <begin position="202"/>
        <end position="219"/>
    </location>
</feature>
<proteinExistence type="predicted"/>
<dbReference type="InterPro" id="IPR002656">
    <property type="entry name" value="Acyl_transf_3_dom"/>
</dbReference>
<accession>A0ABT6L200</accession>
<dbReference type="Pfam" id="PF01757">
    <property type="entry name" value="Acyl_transf_3"/>
    <property type="match status" value="1"/>
</dbReference>